<sequence>MAPTQTTRVRPYNVRAVKTNSRYRLIRADGFVLQDTPRLSTTNVGGSQYTESEGHPFYRSRQKGMSDLGGEFFTTKRYVDFGKSVKFSKTNLSPGTKEIFNYYGICCAVDPSMVGYVTGIPLYSNDTEMDAYGATAISVVAPTNPVGSLLTALTELKREGLPHLDASQTTWKPSIEAARSAGDNYLATQFGIRPLLNDIASFGSTVMNAPAVIEQYRRNIGRPIRRTYQLPTVSTSSEVQIGQTKATLPFMHDPSYYYSYGTLFRTTTVLRKRWFSGCFTYYFPSNILGSEKLSDLSILAGRLGLEPTPEVAWQVAPWSWAVDWFSNVGDVVNNWSQFHTNGLVMRYGYVMEHSIVTNTYHLVGCLPAVGGGPPISDVSFITETKTRRKANPYGFGVSWDGLSSFQTSILAALAITRT</sequence>
<protein>
    <recommendedName>
        <fullName evidence="2">Maturation</fullName>
    </recommendedName>
</protein>
<name>A0A514DC49_9VIRU</name>
<evidence type="ECO:0000313" key="1">
    <source>
        <dbReference type="EMBL" id="QDH91208.1"/>
    </source>
</evidence>
<reference evidence="1" key="1">
    <citation type="submission" date="2019-05" db="EMBL/GenBank/DDBJ databases">
        <title>Metatranscriptomic reconstruction reveals RNA viruses with the potential to shape carbon cycling in soil.</title>
        <authorList>
            <person name="Starr E.P."/>
            <person name="Nuccio E."/>
            <person name="Pett-Ridge J."/>
            <person name="Banfield J.F."/>
            <person name="Firestone M.K."/>
        </authorList>
    </citation>
    <scope>NUCLEOTIDE SEQUENCE</scope>
    <source>
        <strain evidence="1">H3_Bulk_41_scaffold_458</strain>
    </source>
</reference>
<organism evidence="1">
    <name type="scientific">Leviviridae sp</name>
    <dbReference type="NCBI Taxonomy" id="2027243"/>
    <lineage>
        <taxon>Viruses</taxon>
        <taxon>Riboviria</taxon>
        <taxon>Orthornavirae</taxon>
        <taxon>Lenarviricota</taxon>
        <taxon>Leviviricetes</taxon>
        <taxon>Norzivirales</taxon>
        <taxon>Fiersviridae</taxon>
    </lineage>
</organism>
<gene>
    <name evidence="1" type="ORF">H3Bulk41458_000003</name>
</gene>
<evidence type="ECO:0008006" key="2">
    <source>
        <dbReference type="Google" id="ProtNLM"/>
    </source>
</evidence>
<dbReference type="EMBL" id="MN036088">
    <property type="protein sequence ID" value="QDH91208.1"/>
    <property type="molecule type" value="Genomic_RNA"/>
</dbReference>
<proteinExistence type="predicted"/>
<accession>A0A514DC49</accession>